<evidence type="ECO:0000313" key="1">
    <source>
        <dbReference type="EMBL" id="RNA25297.1"/>
    </source>
</evidence>
<proteinExistence type="predicted"/>
<dbReference type="AlphaFoldDB" id="A0A3M7RPM5"/>
<evidence type="ECO:0000313" key="2">
    <source>
        <dbReference type="Proteomes" id="UP000276133"/>
    </source>
</evidence>
<name>A0A3M7RPM5_BRAPC</name>
<sequence>MDKINKRLLRDSVKFTSLLHQKQALEKLKCINETIIEFQSELKREVTPTKNNSGRMTEFYRFIFVFTKIYFRYQLKSI</sequence>
<comment type="caution">
    <text evidence="1">The sequence shown here is derived from an EMBL/GenBank/DDBJ whole genome shotgun (WGS) entry which is preliminary data.</text>
</comment>
<keyword evidence="2" id="KW-1185">Reference proteome</keyword>
<accession>A0A3M7RPM5</accession>
<gene>
    <name evidence="1" type="ORF">BpHYR1_023317</name>
</gene>
<protein>
    <submittedName>
        <fullName evidence="1">Uncharacterized protein</fullName>
    </submittedName>
</protein>
<dbReference type="EMBL" id="REGN01002947">
    <property type="protein sequence ID" value="RNA25297.1"/>
    <property type="molecule type" value="Genomic_DNA"/>
</dbReference>
<organism evidence="1 2">
    <name type="scientific">Brachionus plicatilis</name>
    <name type="common">Marine rotifer</name>
    <name type="synonym">Brachionus muelleri</name>
    <dbReference type="NCBI Taxonomy" id="10195"/>
    <lineage>
        <taxon>Eukaryota</taxon>
        <taxon>Metazoa</taxon>
        <taxon>Spiralia</taxon>
        <taxon>Gnathifera</taxon>
        <taxon>Rotifera</taxon>
        <taxon>Eurotatoria</taxon>
        <taxon>Monogononta</taxon>
        <taxon>Pseudotrocha</taxon>
        <taxon>Ploima</taxon>
        <taxon>Brachionidae</taxon>
        <taxon>Brachionus</taxon>
    </lineage>
</organism>
<reference evidence="1 2" key="1">
    <citation type="journal article" date="2018" name="Sci. Rep.">
        <title>Genomic signatures of local adaptation to the degree of environmental predictability in rotifers.</title>
        <authorList>
            <person name="Franch-Gras L."/>
            <person name="Hahn C."/>
            <person name="Garcia-Roger E.M."/>
            <person name="Carmona M.J."/>
            <person name="Serra M."/>
            <person name="Gomez A."/>
        </authorList>
    </citation>
    <scope>NUCLEOTIDE SEQUENCE [LARGE SCALE GENOMIC DNA]</scope>
    <source>
        <strain evidence="1">HYR1</strain>
    </source>
</reference>
<dbReference type="Proteomes" id="UP000276133">
    <property type="component" value="Unassembled WGS sequence"/>
</dbReference>